<dbReference type="PROSITE" id="PS51219">
    <property type="entry name" value="DPCK"/>
    <property type="match status" value="1"/>
</dbReference>
<evidence type="ECO:0000256" key="1">
    <source>
        <dbReference type="ARBA" id="ARBA00009018"/>
    </source>
</evidence>
<evidence type="ECO:0000256" key="4">
    <source>
        <dbReference type="ARBA" id="ARBA00022741"/>
    </source>
</evidence>
<dbReference type="GO" id="GO:0005737">
    <property type="term" value="C:cytoplasm"/>
    <property type="evidence" value="ECO:0007669"/>
    <property type="project" value="UniProtKB-SubCell"/>
</dbReference>
<keyword evidence="4 8" id="KW-0547">Nucleotide-binding</keyword>
<evidence type="ECO:0000256" key="6">
    <source>
        <dbReference type="ARBA" id="ARBA00022840"/>
    </source>
</evidence>
<evidence type="ECO:0000256" key="5">
    <source>
        <dbReference type="ARBA" id="ARBA00022777"/>
    </source>
</evidence>
<evidence type="ECO:0000256" key="8">
    <source>
        <dbReference type="HAMAP-Rule" id="MF_00376"/>
    </source>
</evidence>
<dbReference type="FunFam" id="3.40.50.300:FF:000991">
    <property type="entry name" value="Dephospho-CoA kinase"/>
    <property type="match status" value="1"/>
</dbReference>
<dbReference type="EMBL" id="BJNY01000010">
    <property type="protein sequence ID" value="GED06468.1"/>
    <property type="molecule type" value="Genomic_DNA"/>
</dbReference>
<dbReference type="PANTHER" id="PTHR10695">
    <property type="entry name" value="DEPHOSPHO-COA KINASE-RELATED"/>
    <property type="match status" value="1"/>
</dbReference>
<keyword evidence="11" id="KW-1185">Reference proteome</keyword>
<evidence type="ECO:0000256" key="9">
    <source>
        <dbReference type="NCBIfam" id="TIGR00152"/>
    </source>
</evidence>
<dbReference type="NCBIfam" id="TIGR00152">
    <property type="entry name" value="dephospho-CoA kinase"/>
    <property type="match status" value="1"/>
</dbReference>
<dbReference type="SUPFAM" id="SSF52540">
    <property type="entry name" value="P-loop containing nucleoside triphosphate hydrolases"/>
    <property type="match status" value="1"/>
</dbReference>
<evidence type="ECO:0000313" key="10">
    <source>
        <dbReference type="EMBL" id="GED06468.1"/>
    </source>
</evidence>
<keyword evidence="3 8" id="KW-0808">Transferase</keyword>
<dbReference type="RefSeq" id="WP_141364553.1">
    <property type="nucleotide sequence ID" value="NZ_BAAAJL010000010.1"/>
</dbReference>
<dbReference type="GO" id="GO:0015937">
    <property type="term" value="P:coenzyme A biosynthetic process"/>
    <property type="evidence" value="ECO:0007669"/>
    <property type="project" value="UniProtKB-UniRule"/>
</dbReference>
<dbReference type="HAMAP" id="MF_00376">
    <property type="entry name" value="Dephospho_CoA_kinase"/>
    <property type="match status" value="1"/>
</dbReference>
<dbReference type="GO" id="GO:0004140">
    <property type="term" value="F:dephospho-CoA kinase activity"/>
    <property type="evidence" value="ECO:0007669"/>
    <property type="project" value="UniProtKB-UniRule"/>
</dbReference>
<comment type="catalytic activity">
    <reaction evidence="8">
        <text>3'-dephospho-CoA + ATP = ADP + CoA + H(+)</text>
        <dbReference type="Rhea" id="RHEA:18245"/>
        <dbReference type="ChEBI" id="CHEBI:15378"/>
        <dbReference type="ChEBI" id="CHEBI:30616"/>
        <dbReference type="ChEBI" id="CHEBI:57287"/>
        <dbReference type="ChEBI" id="CHEBI:57328"/>
        <dbReference type="ChEBI" id="CHEBI:456216"/>
        <dbReference type="EC" id="2.7.1.24"/>
    </reaction>
</comment>
<dbReference type="GO" id="GO:0005524">
    <property type="term" value="F:ATP binding"/>
    <property type="evidence" value="ECO:0007669"/>
    <property type="project" value="UniProtKB-UniRule"/>
</dbReference>
<dbReference type="CDD" id="cd02022">
    <property type="entry name" value="DPCK"/>
    <property type="match status" value="1"/>
</dbReference>
<dbReference type="AlphaFoldDB" id="A0A4Y4DSY2"/>
<keyword evidence="6 8" id="KW-0067">ATP-binding</keyword>
<comment type="similarity">
    <text evidence="1 8">Belongs to the CoaE family.</text>
</comment>
<sequence length="202" mass="21549">MLHVGLTGGVASGKSVVASKLAQLGAVVIDADKLARQVVEPGTPGLAAIRGAFGDRVIAADGSLDRPALGAIVFADEAARELLNSIVHPLVREAAATLREAADEHAIVVEDIPLLVETKQQDRFAKVVVVQAPADERIRRMTEDRGWSREEAQARMAAQASDEQRAAVADFLLDNSGTRQQLEEQVAALYVQLAELEQGQRA</sequence>
<accession>A0A4Y4DSY2</accession>
<dbReference type="PANTHER" id="PTHR10695:SF46">
    <property type="entry name" value="BIFUNCTIONAL COENZYME A SYNTHASE-RELATED"/>
    <property type="match status" value="1"/>
</dbReference>
<proteinExistence type="inferred from homology"/>
<dbReference type="OrthoDB" id="9812943at2"/>
<keyword evidence="2 8" id="KW-0963">Cytoplasm</keyword>
<dbReference type="Gene3D" id="3.40.50.300">
    <property type="entry name" value="P-loop containing nucleotide triphosphate hydrolases"/>
    <property type="match status" value="1"/>
</dbReference>
<dbReference type="NCBIfam" id="NF002879">
    <property type="entry name" value="PRK03333.1"/>
    <property type="match status" value="1"/>
</dbReference>
<comment type="pathway">
    <text evidence="8">Cofactor biosynthesis; coenzyme A biosynthesis; CoA from (R)-pantothenate: step 5/5.</text>
</comment>
<organism evidence="10 11">
    <name type="scientific">Glutamicibacter uratoxydans</name>
    <name type="common">Arthrobacter uratoxydans</name>
    <dbReference type="NCBI Taxonomy" id="43667"/>
    <lineage>
        <taxon>Bacteria</taxon>
        <taxon>Bacillati</taxon>
        <taxon>Actinomycetota</taxon>
        <taxon>Actinomycetes</taxon>
        <taxon>Micrococcales</taxon>
        <taxon>Micrococcaceae</taxon>
        <taxon>Glutamicibacter</taxon>
    </lineage>
</organism>
<dbReference type="InterPro" id="IPR027417">
    <property type="entry name" value="P-loop_NTPase"/>
</dbReference>
<evidence type="ECO:0000256" key="7">
    <source>
        <dbReference type="ARBA" id="ARBA00022993"/>
    </source>
</evidence>
<dbReference type="UniPathway" id="UPA00241">
    <property type="reaction ID" value="UER00356"/>
</dbReference>
<gene>
    <name evidence="8" type="primary">coaE</name>
    <name evidence="10" type="ORF">AUR04nite_20000</name>
</gene>
<feature type="binding site" evidence="8">
    <location>
        <begin position="11"/>
        <end position="16"/>
    </location>
    <ligand>
        <name>ATP</name>
        <dbReference type="ChEBI" id="CHEBI:30616"/>
    </ligand>
</feature>
<dbReference type="Pfam" id="PF01121">
    <property type="entry name" value="CoaE"/>
    <property type="match status" value="1"/>
</dbReference>
<dbReference type="EC" id="2.7.1.24" evidence="8 9"/>
<comment type="subcellular location">
    <subcellularLocation>
        <location evidence="8">Cytoplasm</location>
    </subcellularLocation>
</comment>
<comment type="caution">
    <text evidence="10">The sequence shown here is derived from an EMBL/GenBank/DDBJ whole genome shotgun (WGS) entry which is preliminary data.</text>
</comment>
<evidence type="ECO:0000256" key="2">
    <source>
        <dbReference type="ARBA" id="ARBA00022490"/>
    </source>
</evidence>
<reference evidence="10 11" key="1">
    <citation type="submission" date="2019-06" db="EMBL/GenBank/DDBJ databases">
        <title>Whole genome shotgun sequence of Glutamicibacter uratoxydans NBRC 15515.</title>
        <authorList>
            <person name="Hosoyama A."/>
            <person name="Uohara A."/>
            <person name="Ohji S."/>
            <person name="Ichikawa N."/>
        </authorList>
    </citation>
    <scope>NUCLEOTIDE SEQUENCE [LARGE SCALE GENOMIC DNA]</scope>
    <source>
        <strain evidence="10 11">NBRC 15515</strain>
    </source>
</reference>
<dbReference type="InterPro" id="IPR001977">
    <property type="entry name" value="Depp_CoAkinase"/>
</dbReference>
<evidence type="ECO:0000256" key="3">
    <source>
        <dbReference type="ARBA" id="ARBA00022679"/>
    </source>
</evidence>
<keyword evidence="7 8" id="KW-0173">Coenzyme A biosynthesis</keyword>
<dbReference type="Proteomes" id="UP000316612">
    <property type="component" value="Unassembled WGS sequence"/>
</dbReference>
<keyword evidence="5 8" id="KW-0418">Kinase</keyword>
<evidence type="ECO:0000313" key="11">
    <source>
        <dbReference type="Proteomes" id="UP000316612"/>
    </source>
</evidence>
<name>A0A4Y4DSY2_GLUUR</name>
<protein>
    <recommendedName>
        <fullName evidence="8 9">Dephospho-CoA kinase</fullName>
        <ecNumber evidence="8 9">2.7.1.24</ecNumber>
    </recommendedName>
    <alternativeName>
        <fullName evidence="8">Dephosphocoenzyme A kinase</fullName>
    </alternativeName>
</protein>
<comment type="function">
    <text evidence="8">Catalyzes the phosphorylation of the 3'-hydroxyl group of dephosphocoenzyme A to form coenzyme A.</text>
</comment>